<accession>A0A5R8MEK0</accession>
<keyword evidence="7" id="KW-1185">Reference proteome</keyword>
<dbReference type="InterPro" id="IPR050170">
    <property type="entry name" value="TruD_pseudoU_synthase"/>
</dbReference>
<dbReference type="Proteomes" id="UP000306973">
    <property type="component" value="Unassembled WGS sequence"/>
</dbReference>
<comment type="caution">
    <text evidence="6">The sequence shown here is derived from an EMBL/GenBank/DDBJ whole genome shotgun (WGS) entry which is preliminary data.</text>
</comment>
<dbReference type="InterPro" id="IPR043165">
    <property type="entry name" value="TruD_insert_sf"/>
</dbReference>
<dbReference type="GO" id="GO:0005829">
    <property type="term" value="C:cytosol"/>
    <property type="evidence" value="ECO:0007669"/>
    <property type="project" value="TreeGrafter"/>
</dbReference>
<dbReference type="PANTHER" id="PTHR47811:SF1">
    <property type="entry name" value="TRNA PSEUDOURIDINE SYNTHASE D"/>
    <property type="match status" value="1"/>
</dbReference>
<evidence type="ECO:0000256" key="3">
    <source>
        <dbReference type="ARBA" id="ARBA00023235"/>
    </source>
</evidence>
<dbReference type="Gene3D" id="3.30.2340.10">
    <property type="entry name" value="TruD, insertion domain"/>
    <property type="match status" value="1"/>
</dbReference>
<dbReference type="InterPro" id="IPR011760">
    <property type="entry name" value="PsdUridine_synth_TruD_insert"/>
</dbReference>
<feature type="active site" description="Nucleophile" evidence="4">
    <location>
        <position position="95"/>
    </location>
</feature>
<dbReference type="PANTHER" id="PTHR47811">
    <property type="entry name" value="TRNA PSEUDOURIDINE SYNTHASE D"/>
    <property type="match status" value="1"/>
</dbReference>
<sequence>MREAAATNAQDVIDWPPAWPRVLDDAFGPPPAGDYRAAPEDFRVEELLDFAPEGQGEHLWLFIEKRDLTTAMAVRELARLCEVAPRVVGYAGMKDRVAVTRQWLSVQLPGREAPEGLIARLAERGIRVLDQARHPRKLKRGVHRANRFALRLTGAVVTDAGFASRWQRLCREGVANYFGPQRFGPHGRNLQRARAVLARGWRKRDDRDGMLLSAARSFLFNELLAARIRDGSWATPLPGEVVMLDGSASQFGVAPDDPPVLTELRERAARLDLHPAGALWGVGDSRAAGEAGAREAAVVARYPGLCDGLAQAGVRLARRALRLRLGEPMLTRDDDALWLSFSLPRGAFATAVLRELIAHPTLDPASLDRSP</sequence>
<dbReference type="PROSITE" id="PS01268">
    <property type="entry name" value="UPF0024"/>
    <property type="match status" value="1"/>
</dbReference>
<dbReference type="SUPFAM" id="SSF55120">
    <property type="entry name" value="Pseudouridine synthase"/>
    <property type="match status" value="1"/>
</dbReference>
<comment type="similarity">
    <text evidence="1 4">Belongs to the pseudouridine synthase TruD family.</text>
</comment>
<dbReference type="InterPro" id="IPR020119">
    <property type="entry name" value="PsdUridine_synth_TruD_CS"/>
</dbReference>
<dbReference type="OrthoDB" id="1550679at2"/>
<evidence type="ECO:0000313" key="6">
    <source>
        <dbReference type="EMBL" id="TLF48298.1"/>
    </source>
</evidence>
<protein>
    <recommendedName>
        <fullName evidence="4">tRNA pseudouridine synthase D</fullName>
        <ecNumber evidence="4">5.4.99.27</ecNumber>
    </recommendedName>
    <alternativeName>
        <fullName evidence="4">tRNA pseudouridine(13) synthase</fullName>
    </alternativeName>
    <alternativeName>
        <fullName evidence="4">tRNA pseudouridylate synthase D</fullName>
    </alternativeName>
    <alternativeName>
        <fullName evidence="4">tRNA-uridine isomerase D</fullName>
    </alternativeName>
</protein>
<proteinExistence type="inferred from homology"/>
<dbReference type="GO" id="GO:0160150">
    <property type="term" value="F:tRNA pseudouridine(13) synthase activity"/>
    <property type="evidence" value="ECO:0007669"/>
    <property type="project" value="UniProtKB-EC"/>
</dbReference>
<comment type="function">
    <text evidence="4">Responsible for synthesis of pseudouridine from uracil-13 in transfer RNAs.</text>
</comment>
<comment type="catalytic activity">
    <reaction evidence="4">
        <text>uridine(13) in tRNA = pseudouridine(13) in tRNA</text>
        <dbReference type="Rhea" id="RHEA:42540"/>
        <dbReference type="Rhea" id="RHEA-COMP:10105"/>
        <dbReference type="Rhea" id="RHEA-COMP:10106"/>
        <dbReference type="ChEBI" id="CHEBI:65314"/>
        <dbReference type="ChEBI" id="CHEBI:65315"/>
        <dbReference type="EC" id="5.4.99.27"/>
    </reaction>
</comment>
<dbReference type="AlphaFoldDB" id="A0A5R8MEK0"/>
<dbReference type="RefSeq" id="WP_138182029.1">
    <property type="nucleotide sequence ID" value="NZ_VBUI01000020.1"/>
</dbReference>
<evidence type="ECO:0000256" key="2">
    <source>
        <dbReference type="ARBA" id="ARBA00022694"/>
    </source>
</evidence>
<dbReference type="Gene3D" id="3.30.2350.20">
    <property type="entry name" value="TruD, catalytic domain"/>
    <property type="match status" value="1"/>
</dbReference>
<dbReference type="HAMAP" id="MF_01082">
    <property type="entry name" value="TruD"/>
    <property type="match status" value="1"/>
</dbReference>
<evidence type="ECO:0000259" key="5">
    <source>
        <dbReference type="PROSITE" id="PS50984"/>
    </source>
</evidence>
<gene>
    <name evidence="4" type="primary">truD</name>
    <name evidence="6" type="ORF">FEI13_13455</name>
</gene>
<name>A0A5R8MEK0_9GAMM</name>
<dbReference type="InterPro" id="IPR001656">
    <property type="entry name" value="PsdUridine_synth_TruD"/>
</dbReference>
<dbReference type="GO" id="GO:0031119">
    <property type="term" value="P:tRNA pseudouridine synthesis"/>
    <property type="evidence" value="ECO:0007669"/>
    <property type="project" value="UniProtKB-UniRule"/>
</dbReference>
<dbReference type="InterPro" id="IPR020103">
    <property type="entry name" value="PsdUridine_synth_cat_dom_sf"/>
</dbReference>
<keyword evidence="3 4" id="KW-0413">Isomerase</keyword>
<dbReference type="GO" id="GO:0003723">
    <property type="term" value="F:RNA binding"/>
    <property type="evidence" value="ECO:0007669"/>
    <property type="project" value="InterPro"/>
</dbReference>
<dbReference type="Pfam" id="PF01142">
    <property type="entry name" value="TruD"/>
    <property type="match status" value="2"/>
</dbReference>
<reference evidence="6 7" key="1">
    <citation type="journal article" date="2007" name="Int. J. Syst. Evol. Microbiol.">
        <title>Halomonas saccharevitans sp. nov., Halomonas arcis sp. nov. and Halomonas subterranea sp. nov., halophilic bacteria isolated from hypersaline environments of China.</title>
        <authorList>
            <person name="Xu X.W."/>
            <person name="Wu Y.H."/>
            <person name="Zhou Z."/>
            <person name="Wang C.S."/>
            <person name="Zhou Y.G."/>
            <person name="Zhang H.B."/>
            <person name="Wang Y."/>
            <person name="Wu M."/>
        </authorList>
    </citation>
    <scope>NUCLEOTIDE SEQUENCE [LARGE SCALE GENOMIC DNA]</scope>
    <source>
        <strain evidence="6 7">TBZ3</strain>
    </source>
</reference>
<dbReference type="EMBL" id="VBUI01000020">
    <property type="protein sequence ID" value="TLF48298.1"/>
    <property type="molecule type" value="Genomic_DNA"/>
</dbReference>
<dbReference type="InterPro" id="IPR042214">
    <property type="entry name" value="TruD_catalytic"/>
</dbReference>
<evidence type="ECO:0000256" key="4">
    <source>
        <dbReference type="HAMAP-Rule" id="MF_01082"/>
    </source>
</evidence>
<keyword evidence="2 4" id="KW-0819">tRNA processing</keyword>
<dbReference type="PROSITE" id="PS50984">
    <property type="entry name" value="TRUD"/>
    <property type="match status" value="1"/>
</dbReference>
<feature type="domain" description="TRUD" evidence="5">
    <location>
        <begin position="173"/>
        <end position="323"/>
    </location>
</feature>
<evidence type="ECO:0000256" key="1">
    <source>
        <dbReference type="ARBA" id="ARBA00007953"/>
    </source>
</evidence>
<evidence type="ECO:0000313" key="7">
    <source>
        <dbReference type="Proteomes" id="UP000306973"/>
    </source>
</evidence>
<organism evidence="6 7">
    <name type="scientific">Halomonas urmiana</name>
    <dbReference type="NCBI Taxonomy" id="490901"/>
    <lineage>
        <taxon>Bacteria</taxon>
        <taxon>Pseudomonadati</taxon>
        <taxon>Pseudomonadota</taxon>
        <taxon>Gammaproteobacteria</taxon>
        <taxon>Oceanospirillales</taxon>
        <taxon>Halomonadaceae</taxon>
        <taxon>Halomonas</taxon>
    </lineage>
</organism>
<dbReference type="CDD" id="cd02575">
    <property type="entry name" value="PseudoU_synth_EcTruD"/>
    <property type="match status" value="1"/>
</dbReference>
<dbReference type="EC" id="5.4.99.27" evidence="4"/>